<dbReference type="AlphaFoldDB" id="A0A1M6GIL9"/>
<evidence type="ECO:0000259" key="1">
    <source>
        <dbReference type="Pfam" id="PF13786"/>
    </source>
</evidence>
<organism evidence="2 3">
    <name type="scientific">Clostridium amylolyticum</name>
    <dbReference type="NCBI Taxonomy" id="1121298"/>
    <lineage>
        <taxon>Bacteria</taxon>
        <taxon>Bacillati</taxon>
        <taxon>Bacillota</taxon>
        <taxon>Clostridia</taxon>
        <taxon>Eubacteriales</taxon>
        <taxon>Clostridiaceae</taxon>
        <taxon>Clostridium</taxon>
    </lineage>
</organism>
<proteinExistence type="predicted"/>
<dbReference type="Proteomes" id="UP000184080">
    <property type="component" value="Unassembled WGS sequence"/>
</dbReference>
<evidence type="ECO:0000313" key="3">
    <source>
        <dbReference type="Proteomes" id="UP000184080"/>
    </source>
</evidence>
<feature type="domain" description="DUF4179" evidence="1">
    <location>
        <begin position="32"/>
        <end position="124"/>
    </location>
</feature>
<dbReference type="RefSeq" id="WP_073006321.1">
    <property type="nucleotide sequence ID" value="NZ_FQZO01000003.1"/>
</dbReference>
<keyword evidence="3" id="KW-1185">Reference proteome</keyword>
<dbReference type="Pfam" id="PF13786">
    <property type="entry name" value="DUF4179"/>
    <property type="match status" value="1"/>
</dbReference>
<dbReference type="EMBL" id="FQZO01000003">
    <property type="protein sequence ID" value="SHJ09779.1"/>
    <property type="molecule type" value="Genomic_DNA"/>
</dbReference>
<sequence length="360" mass="40758">MDNNLFNIEIPTEKLDATINHSIQRGERYLKHKKFTKAAMAALFVGGFSLLNVAKPALAESIPVIGKVVQQLNTSLGINKDYRDYDKYAQTINKSSKDNGIEVKINDAILDNQNNLMLSYEIKSDKGFSEDEKKYVELNNTSLHLGGINRVDFQPNYKISSKKAMEIIGELSKDGKMLSLTEKGGYVPGKFTDNNTFVGIAQYDLSSFKNVPQTFKIKADINNIKFSYDPLKDLSDLSLKEISGNWNLEFTVKKSKIENIKTINPNVKSEHVIVKDITITPFTTDISVKIDFSKINKLKVVDENNKEYTNYNTINKKETDSNFSDITFRFIDINKDVKNLKLIFLNNNGEEVFSSVVSIE</sequence>
<accession>A0A1M6GIL9</accession>
<dbReference type="OrthoDB" id="2064324at2"/>
<protein>
    <recommendedName>
        <fullName evidence="1">DUF4179 domain-containing protein</fullName>
    </recommendedName>
</protein>
<evidence type="ECO:0000313" key="2">
    <source>
        <dbReference type="EMBL" id="SHJ09779.1"/>
    </source>
</evidence>
<reference evidence="2 3" key="1">
    <citation type="submission" date="2016-11" db="EMBL/GenBank/DDBJ databases">
        <authorList>
            <person name="Jaros S."/>
            <person name="Januszkiewicz K."/>
            <person name="Wedrychowicz H."/>
        </authorList>
    </citation>
    <scope>NUCLEOTIDE SEQUENCE [LARGE SCALE GENOMIC DNA]</scope>
    <source>
        <strain evidence="2 3">DSM 21864</strain>
    </source>
</reference>
<gene>
    <name evidence="2" type="ORF">SAMN05444401_2131</name>
</gene>
<dbReference type="STRING" id="1121298.SAMN05444401_2131"/>
<name>A0A1M6GIL9_9CLOT</name>
<dbReference type="InterPro" id="IPR025436">
    <property type="entry name" value="DUF4179"/>
</dbReference>
<dbReference type="Gene3D" id="2.60.40.1630">
    <property type="entry name" value="bacillus anthracis domain"/>
    <property type="match status" value="1"/>
</dbReference>